<dbReference type="GeneTree" id="ENSGT00940000163186"/>
<feature type="compositionally biased region" description="Acidic residues" evidence="1">
    <location>
        <begin position="525"/>
        <end position="542"/>
    </location>
</feature>
<evidence type="ECO:0000259" key="2">
    <source>
        <dbReference type="Pfam" id="PF05699"/>
    </source>
</evidence>
<feature type="compositionally biased region" description="Basic and acidic residues" evidence="1">
    <location>
        <begin position="506"/>
        <end position="524"/>
    </location>
</feature>
<dbReference type="Pfam" id="PF05699">
    <property type="entry name" value="Dimer_Tnp_hAT"/>
    <property type="match status" value="1"/>
</dbReference>
<dbReference type="GO" id="GO:0005634">
    <property type="term" value="C:nucleus"/>
    <property type="evidence" value="ECO:0007669"/>
    <property type="project" value="TreeGrafter"/>
</dbReference>
<feature type="region of interest" description="Disordered" evidence="1">
    <location>
        <begin position="336"/>
        <end position="356"/>
    </location>
</feature>
<accession>A0A3B5AXI7</accession>
<sequence length="685" mass="76386">MDLQPPALVEGEGFKQLIHTLLPSYKDLPSPCQLEILLKDHHAKGKTSLVQLLRRKTGSIENEDISDHTAPIEFESRRRGRPPTKWREVPHFVTLSVDVWLHNWQGNTERYLTLWAHYIDGYFRFQNLALATQRLTESGVKDYCLRAVEAQIKVMAQEWGVSQPNLVLLGGEGRNRMRLIKSEKGGEAAASVPHPNSTTFLERDDSVSPEEPHASEHCHSSEGLPSVPCFFSAVQGCIEEVMSHPVISKTLSQFQSILSTLFLPPPQNKGLYQHHSQSLLSGLTKQERAGLKSWAHSRLTWNKLYPLLNTLIKHKNLVCDIIKGIKTEGFFREDSATESSSSGSHANSTSNTSSTSVPTLRSEWKVLEELCLVLKPLDVACRTLAKEAFPRLSLVKPILTGLLSRHLVSRTGDSSSILKEVKRMMRRNLASCYDHPAVNRALSVACSLDPQFHGLGFMEEKEQTATFDWLKKEAVRIVKEDRRRQDKKHSQSKRSPSPGSPESESDYLRRSKRLKESRPINFREIEDEDEDSDLAEADESESADPGSQGGLSGMEFLLGDLFCSAPRSRQSSVEESIDMELSVFRADKGASLGVEPLQWWRTKAVQFPLLATVARAYLAAPAVAGNAAQDFVQGGAGATYRKRSNIPPESLDAILFLHHNHVPATERGHTAARSDDKISGSEKVP</sequence>
<feature type="region of interest" description="Disordered" evidence="1">
    <location>
        <begin position="665"/>
        <end position="685"/>
    </location>
</feature>
<organism evidence="3">
    <name type="scientific">Stegastes partitus</name>
    <name type="common">bicolor damselfish</name>
    <dbReference type="NCBI Taxonomy" id="144197"/>
    <lineage>
        <taxon>Eukaryota</taxon>
        <taxon>Metazoa</taxon>
        <taxon>Chordata</taxon>
        <taxon>Craniata</taxon>
        <taxon>Vertebrata</taxon>
        <taxon>Euteleostomi</taxon>
        <taxon>Actinopterygii</taxon>
        <taxon>Neopterygii</taxon>
        <taxon>Teleostei</taxon>
        <taxon>Neoteleostei</taxon>
        <taxon>Acanthomorphata</taxon>
        <taxon>Ovalentaria</taxon>
        <taxon>Pomacentridae</taxon>
        <taxon>Stegastes</taxon>
    </lineage>
</organism>
<dbReference type="InterPro" id="IPR012337">
    <property type="entry name" value="RNaseH-like_sf"/>
</dbReference>
<dbReference type="AlphaFoldDB" id="A0A3B5AXI7"/>
<feature type="domain" description="HAT C-terminal dimerisation" evidence="2">
    <location>
        <begin position="592"/>
        <end position="660"/>
    </location>
</feature>
<name>A0A3B5AXI7_9TELE</name>
<reference evidence="3" key="1">
    <citation type="submission" date="2023-09" db="UniProtKB">
        <authorList>
            <consortium name="Ensembl"/>
        </authorList>
    </citation>
    <scope>IDENTIFICATION</scope>
</reference>
<dbReference type="SUPFAM" id="SSF53098">
    <property type="entry name" value="Ribonuclease H-like"/>
    <property type="match status" value="1"/>
</dbReference>
<feature type="compositionally biased region" description="Low complexity" evidence="1">
    <location>
        <begin position="337"/>
        <end position="356"/>
    </location>
</feature>
<dbReference type="STRING" id="144197.ENSSPAP00000022519"/>
<dbReference type="GO" id="GO:0006357">
    <property type="term" value="P:regulation of transcription by RNA polymerase II"/>
    <property type="evidence" value="ECO:0007669"/>
    <property type="project" value="TreeGrafter"/>
</dbReference>
<evidence type="ECO:0000313" key="3">
    <source>
        <dbReference type="Ensembl" id="ENSSPAP00000022519.1"/>
    </source>
</evidence>
<evidence type="ECO:0000256" key="1">
    <source>
        <dbReference type="SAM" id="MobiDB-lite"/>
    </source>
</evidence>
<protein>
    <submittedName>
        <fullName evidence="3">Zinc finger BED domain-containing protein 1-like</fullName>
    </submittedName>
</protein>
<dbReference type="PANTHER" id="PTHR46169">
    <property type="entry name" value="DNA REPLICATION-RELATED ELEMENT FACTOR, ISOFORM A"/>
    <property type="match status" value="1"/>
</dbReference>
<proteinExistence type="predicted"/>
<dbReference type="Ensembl" id="ENSSPAT00000022879.1">
    <property type="protein sequence ID" value="ENSSPAP00000022519.1"/>
    <property type="gene ID" value="ENSSPAG00000017015.1"/>
</dbReference>
<dbReference type="PANTHER" id="PTHR46169:SF15">
    <property type="entry name" value="INNER CENTROMERE PROTEIN A-LIKE ISOFORM X1-RELATED"/>
    <property type="match status" value="1"/>
</dbReference>
<dbReference type="InterPro" id="IPR052717">
    <property type="entry name" value="Vacuolar_transposase_reg"/>
</dbReference>
<dbReference type="GO" id="GO:0046983">
    <property type="term" value="F:protein dimerization activity"/>
    <property type="evidence" value="ECO:0007669"/>
    <property type="project" value="InterPro"/>
</dbReference>
<dbReference type="InterPro" id="IPR008906">
    <property type="entry name" value="HATC_C_dom"/>
</dbReference>
<feature type="region of interest" description="Disordered" evidence="1">
    <location>
        <begin position="480"/>
        <end position="550"/>
    </location>
</feature>